<dbReference type="PANTHER" id="PTHR38780">
    <property type="entry name" value="PROTEIN TUSC"/>
    <property type="match status" value="1"/>
</dbReference>
<dbReference type="AlphaFoldDB" id="A0A1V2DU14"/>
<dbReference type="InterPro" id="IPR027396">
    <property type="entry name" value="DsrEFH-like"/>
</dbReference>
<dbReference type="Pfam" id="PF02635">
    <property type="entry name" value="DsrE"/>
    <property type="match status" value="1"/>
</dbReference>
<evidence type="ECO:0000256" key="1">
    <source>
        <dbReference type="ARBA" id="ARBA00005996"/>
    </source>
</evidence>
<accession>A0A1V2DU14</accession>
<comment type="similarity">
    <text evidence="1">Belongs to the DsrF/TusC family.</text>
</comment>
<dbReference type="Proteomes" id="UP000189339">
    <property type="component" value="Unassembled WGS sequence"/>
</dbReference>
<protein>
    <submittedName>
        <fullName evidence="2">Sulfur reduction protein DsrE</fullName>
    </submittedName>
</protein>
<comment type="caution">
    <text evidence="2">The sequence shown here is derived from an EMBL/GenBank/DDBJ whole genome shotgun (WGS) entry which is preliminary data.</text>
</comment>
<keyword evidence="3" id="KW-1185">Reference proteome</keyword>
<dbReference type="EMBL" id="MSCW01000005">
    <property type="protein sequence ID" value="ONF44173.1"/>
    <property type="molecule type" value="Genomic_DNA"/>
</dbReference>
<proteinExistence type="inferred from homology"/>
<dbReference type="RefSeq" id="WP_076724052.1">
    <property type="nucleotide sequence ID" value="NZ_JABWTC010000007.1"/>
</dbReference>
<organism evidence="2 3">
    <name type="scientific">Marinobacter lutaoensis</name>
    <dbReference type="NCBI Taxonomy" id="135739"/>
    <lineage>
        <taxon>Bacteria</taxon>
        <taxon>Pseudomonadati</taxon>
        <taxon>Pseudomonadota</taxon>
        <taxon>Gammaproteobacteria</taxon>
        <taxon>Pseudomonadales</taxon>
        <taxon>Marinobacteraceae</taxon>
        <taxon>Marinobacter</taxon>
    </lineage>
</organism>
<reference evidence="2 3" key="1">
    <citation type="submission" date="2016-12" db="EMBL/GenBank/DDBJ databases">
        <title>Marinobacter lutaoensis whole genome sequencing.</title>
        <authorList>
            <person name="Verma A."/>
            <person name="Krishnamurthi S."/>
        </authorList>
    </citation>
    <scope>NUCLEOTIDE SEQUENCE [LARGE SCALE GENOMIC DNA]</scope>
    <source>
        <strain evidence="2 3">T5054</strain>
    </source>
</reference>
<dbReference type="OrthoDB" id="9789418at2"/>
<evidence type="ECO:0000313" key="3">
    <source>
        <dbReference type="Proteomes" id="UP000189339"/>
    </source>
</evidence>
<evidence type="ECO:0000313" key="2">
    <source>
        <dbReference type="EMBL" id="ONF44173.1"/>
    </source>
</evidence>
<gene>
    <name evidence="2" type="ORF">BTO32_07785</name>
</gene>
<name>A0A1V2DU14_9GAMM</name>
<dbReference type="STRING" id="135739.BTO32_07785"/>
<dbReference type="SUPFAM" id="SSF75169">
    <property type="entry name" value="DsrEFH-like"/>
    <property type="match status" value="1"/>
</dbReference>
<dbReference type="Gene3D" id="3.40.1260.10">
    <property type="entry name" value="DsrEFH-like"/>
    <property type="match status" value="1"/>
</dbReference>
<dbReference type="PANTHER" id="PTHR38780:SF1">
    <property type="entry name" value="PROTEIN TUSC"/>
    <property type="match status" value="1"/>
</dbReference>
<dbReference type="InterPro" id="IPR003787">
    <property type="entry name" value="Sulphur_relay_DsrE/F-like"/>
</dbReference>
<dbReference type="InterPro" id="IPR017462">
    <property type="entry name" value="Sulphur_relay_TusC/DsrF"/>
</dbReference>
<sequence length="117" mass="12595">MSRTLIIVDTPPYGSWGGREALDMVFSLAAFDQEVSLLFLDAGVHWLRKGQAPEDIRQKSAERNLLAAPVFGVEALLADDGACQTYGLSEDRLLDGVTRVTADAALLAGFDHIAFAS</sequence>